<dbReference type="Gene3D" id="3.40.30.10">
    <property type="entry name" value="Glutaredoxin"/>
    <property type="match status" value="1"/>
</dbReference>
<accession>S9VXW1</accession>
<reference evidence="1 2" key="1">
    <citation type="journal article" date="2013" name="PLoS ONE">
        <title>Predicting the Proteins of Angomonas deanei, Strigomonas culicis and Their Respective Endosymbionts Reveals New Aspects of the Trypanosomatidae Family.</title>
        <authorList>
            <person name="Motta M.C."/>
            <person name="Martins A.C."/>
            <person name="de Souza S.S."/>
            <person name="Catta-Preta C.M."/>
            <person name="Silva R."/>
            <person name="Klein C.C."/>
            <person name="de Almeida L.G."/>
            <person name="de Lima Cunha O."/>
            <person name="Ciapina L.P."/>
            <person name="Brocchi M."/>
            <person name="Colabardini A.C."/>
            <person name="de Araujo Lima B."/>
            <person name="Machado C.R."/>
            <person name="de Almeida Soares C.M."/>
            <person name="Probst C.M."/>
            <person name="de Menezes C.B."/>
            <person name="Thompson C.E."/>
            <person name="Bartholomeu D.C."/>
            <person name="Gradia D.F."/>
            <person name="Pavoni D.P."/>
            <person name="Grisard E.C."/>
            <person name="Fantinatti-Garboggini F."/>
            <person name="Marchini F.K."/>
            <person name="Rodrigues-Luiz G.F."/>
            <person name="Wagner G."/>
            <person name="Goldman G.H."/>
            <person name="Fietto J.L."/>
            <person name="Elias M.C."/>
            <person name="Goldman M.H."/>
            <person name="Sagot M.F."/>
            <person name="Pereira M."/>
            <person name="Stoco P.H."/>
            <person name="de Mendonca-Neto R.P."/>
            <person name="Teixeira S.M."/>
            <person name="Maciel T.E."/>
            <person name="de Oliveira Mendes T.A."/>
            <person name="Urmenyi T.P."/>
            <person name="de Souza W."/>
            <person name="Schenkman S."/>
            <person name="de Vasconcelos A.T."/>
        </authorList>
    </citation>
    <scope>NUCLEOTIDE SEQUENCE [LARGE SCALE GENOMIC DNA]</scope>
</reference>
<evidence type="ECO:0008006" key="3">
    <source>
        <dbReference type="Google" id="ProtNLM"/>
    </source>
</evidence>
<dbReference type="Proteomes" id="UP000015354">
    <property type="component" value="Unassembled WGS sequence"/>
</dbReference>
<keyword evidence="2" id="KW-1185">Reference proteome</keyword>
<dbReference type="AlphaFoldDB" id="S9VXW1"/>
<gene>
    <name evidence="1" type="ORF">STCU_05100</name>
</gene>
<evidence type="ECO:0000313" key="1">
    <source>
        <dbReference type="EMBL" id="EPY28480.1"/>
    </source>
</evidence>
<name>S9VXW1_9TRYP</name>
<comment type="caution">
    <text evidence="1">The sequence shown here is derived from an EMBL/GenBank/DDBJ whole genome shotgun (WGS) entry which is preliminary data.</text>
</comment>
<protein>
    <recommendedName>
        <fullName evidence="3">Thioredoxin domain-containing protein</fullName>
    </recommendedName>
</protein>
<evidence type="ECO:0000313" key="2">
    <source>
        <dbReference type="Proteomes" id="UP000015354"/>
    </source>
</evidence>
<organism evidence="1 2">
    <name type="scientific">Strigomonas culicis</name>
    <dbReference type="NCBI Taxonomy" id="28005"/>
    <lineage>
        <taxon>Eukaryota</taxon>
        <taxon>Discoba</taxon>
        <taxon>Euglenozoa</taxon>
        <taxon>Kinetoplastea</taxon>
        <taxon>Metakinetoplastina</taxon>
        <taxon>Trypanosomatida</taxon>
        <taxon>Trypanosomatidae</taxon>
        <taxon>Strigomonadinae</taxon>
        <taxon>Strigomonas</taxon>
    </lineage>
</organism>
<sequence length="320" mass="35679">MIERIDNPRDLLEYLQLYPAYPKLPRVLLFTAQNYVGPLYKALSQALYTDAVFGAVVAPFTTKDKAAVAEMYGVKKSDLPAIVVLYPQDRGDADEVKRVPNVSASSTLEDLTAALQPMLPDAYENQLVQAPPEEQENVQRIHGQRKSYIATEHDIKRSKLDAKRAQEEAPAPVVVNSQTAWKDLQMNLLGHQTFIAFVQPGEAAKTSEMLHSTTKRIFKELPSIAREGRLIFAIIEGTSHHEINKFFGVDVTQFPQLIFIDASTPKTKYYKHVAAFNEDRILHFYVTKGADALATGGKDFKLDDIPAFGGDVDIEDVGDL</sequence>
<dbReference type="EMBL" id="ATMH01005100">
    <property type="protein sequence ID" value="EPY28480.1"/>
    <property type="molecule type" value="Genomic_DNA"/>
</dbReference>
<dbReference type="OrthoDB" id="271835at2759"/>
<proteinExistence type="predicted"/>